<dbReference type="InterPro" id="IPR036412">
    <property type="entry name" value="HAD-like_sf"/>
</dbReference>
<feature type="non-terminal residue" evidence="1">
    <location>
        <position position="149"/>
    </location>
</feature>
<dbReference type="PANTHER" id="PTHR43885:SF1">
    <property type="entry name" value="SUPERFAMILY HYDROLASE, PUTATIVE (AFU_ORTHOLOGUE AFUA_4G13290)-RELATED"/>
    <property type="match status" value="1"/>
</dbReference>
<reference evidence="1" key="1">
    <citation type="submission" date="2018-05" db="EMBL/GenBank/DDBJ databases">
        <authorList>
            <person name="Lanie J.A."/>
            <person name="Ng W.-L."/>
            <person name="Kazmierczak K.M."/>
            <person name="Andrzejewski T.M."/>
            <person name="Davidsen T.M."/>
            <person name="Wayne K.J."/>
            <person name="Tettelin H."/>
            <person name="Glass J.I."/>
            <person name="Rusch D."/>
            <person name="Podicherti R."/>
            <person name="Tsui H.-C.T."/>
            <person name="Winkler M.E."/>
        </authorList>
    </citation>
    <scope>NUCLEOTIDE SEQUENCE</scope>
</reference>
<protein>
    <recommendedName>
        <fullName evidence="2">HAD family hydrolase</fullName>
    </recommendedName>
</protein>
<sequence length="149" mass="16808">MLKAIFFDMDGTITRPHIDWKELRARVGVPVGVPIMAHIEELPTDERDRAGAILLDIEYEAAEKAEPNPGVAELFDYLAQQPLDLALITNNHRRAMHHVVEKLGLRFRLLLSREDAPLKPAPDLLLLALDRLQLEASEAVFVGDGHYDR</sequence>
<evidence type="ECO:0008006" key="2">
    <source>
        <dbReference type="Google" id="ProtNLM"/>
    </source>
</evidence>
<accession>A0A383BPK1</accession>
<dbReference type="SFLD" id="SFLDG01129">
    <property type="entry name" value="C1.5:_HAD__Beta-PGM__Phosphata"/>
    <property type="match status" value="1"/>
</dbReference>
<dbReference type="EMBL" id="UINC01202131">
    <property type="protein sequence ID" value="SVE21791.1"/>
    <property type="molecule type" value="Genomic_DNA"/>
</dbReference>
<dbReference type="PANTHER" id="PTHR43885">
    <property type="entry name" value="HALOACID DEHALOGENASE-LIKE HYDROLASE"/>
    <property type="match status" value="1"/>
</dbReference>
<dbReference type="AlphaFoldDB" id="A0A383BPK1"/>
<dbReference type="CDD" id="cd01427">
    <property type="entry name" value="HAD_like"/>
    <property type="match status" value="1"/>
</dbReference>
<dbReference type="InterPro" id="IPR023214">
    <property type="entry name" value="HAD_sf"/>
</dbReference>
<proteinExistence type="predicted"/>
<dbReference type="InterPro" id="IPR006439">
    <property type="entry name" value="HAD-SF_hydro_IA"/>
</dbReference>
<dbReference type="Pfam" id="PF00702">
    <property type="entry name" value="Hydrolase"/>
    <property type="match status" value="1"/>
</dbReference>
<organism evidence="1">
    <name type="scientific">marine metagenome</name>
    <dbReference type="NCBI Taxonomy" id="408172"/>
    <lineage>
        <taxon>unclassified sequences</taxon>
        <taxon>metagenomes</taxon>
        <taxon>ecological metagenomes</taxon>
    </lineage>
</organism>
<dbReference type="Gene3D" id="1.10.260.80">
    <property type="match status" value="1"/>
</dbReference>
<dbReference type="Gene3D" id="3.40.50.1000">
    <property type="entry name" value="HAD superfamily/HAD-like"/>
    <property type="match status" value="1"/>
</dbReference>
<dbReference type="SUPFAM" id="SSF56784">
    <property type="entry name" value="HAD-like"/>
    <property type="match status" value="1"/>
</dbReference>
<dbReference type="NCBIfam" id="TIGR01549">
    <property type="entry name" value="HAD-SF-IA-v1"/>
    <property type="match status" value="1"/>
</dbReference>
<evidence type="ECO:0000313" key="1">
    <source>
        <dbReference type="EMBL" id="SVE21791.1"/>
    </source>
</evidence>
<dbReference type="NCBIfam" id="TIGR01509">
    <property type="entry name" value="HAD-SF-IA-v3"/>
    <property type="match status" value="1"/>
</dbReference>
<dbReference type="SFLD" id="SFLDS00003">
    <property type="entry name" value="Haloacid_Dehalogenase"/>
    <property type="match status" value="1"/>
</dbReference>
<name>A0A383BPK1_9ZZZZ</name>
<gene>
    <name evidence="1" type="ORF">METZ01_LOCUS474645</name>
</gene>